<evidence type="ECO:0000256" key="1">
    <source>
        <dbReference type="ARBA" id="ARBA00023015"/>
    </source>
</evidence>
<keyword evidence="2 4" id="KW-0238">DNA-binding</keyword>
<dbReference type="RefSeq" id="WP_337718356.1">
    <property type="nucleotide sequence ID" value="NZ_JBBEGL010000010.1"/>
</dbReference>
<organism evidence="7 8">
    <name type="scientific">Actinomycetospora aeridis</name>
    <dbReference type="NCBI Taxonomy" id="3129231"/>
    <lineage>
        <taxon>Bacteria</taxon>
        <taxon>Bacillati</taxon>
        <taxon>Actinomycetota</taxon>
        <taxon>Actinomycetes</taxon>
        <taxon>Pseudonocardiales</taxon>
        <taxon>Pseudonocardiaceae</taxon>
        <taxon>Actinomycetospora</taxon>
    </lineage>
</organism>
<feature type="region of interest" description="Disordered" evidence="5">
    <location>
        <begin position="1"/>
        <end position="24"/>
    </location>
</feature>
<evidence type="ECO:0000256" key="2">
    <source>
        <dbReference type="ARBA" id="ARBA00023125"/>
    </source>
</evidence>
<dbReference type="InterPro" id="IPR054129">
    <property type="entry name" value="DesT_TetR_C"/>
</dbReference>
<protein>
    <submittedName>
        <fullName evidence="7">TetR/AcrR family transcriptional regulator</fullName>
    </submittedName>
</protein>
<dbReference type="Pfam" id="PF00440">
    <property type="entry name" value="TetR_N"/>
    <property type="match status" value="1"/>
</dbReference>
<dbReference type="Gene3D" id="1.10.357.10">
    <property type="entry name" value="Tetracycline Repressor, domain 2"/>
    <property type="match status" value="1"/>
</dbReference>
<dbReference type="PROSITE" id="PS50977">
    <property type="entry name" value="HTH_TETR_2"/>
    <property type="match status" value="1"/>
</dbReference>
<dbReference type="PANTHER" id="PTHR30055">
    <property type="entry name" value="HTH-TYPE TRANSCRIPTIONAL REGULATOR RUTR"/>
    <property type="match status" value="1"/>
</dbReference>
<sequence>MTDAPAEHAPGDVPGDVPGDAPVDGRAARWAGHREARRLELVDAAVSAIGEHGPEVTTEQIAARAGVSRPGLYRHFEGRDDLQSAIAARSVERLVHELEPVWRPSGRPFDMLARALRAHLGWLEKNANVYRYLKRTSVGTGGESATTNVRETVATHVAGMLVDGSLGAEIAPPVAHPLAFGLVGMVDSASAHWLDDPHGATRDALASQLTEACWAVIRATVGPDATGGT</sequence>
<evidence type="ECO:0000256" key="3">
    <source>
        <dbReference type="ARBA" id="ARBA00023163"/>
    </source>
</evidence>
<evidence type="ECO:0000259" key="6">
    <source>
        <dbReference type="PROSITE" id="PS50977"/>
    </source>
</evidence>
<keyword evidence="1" id="KW-0805">Transcription regulation</keyword>
<feature type="domain" description="HTH tetR-type" evidence="6">
    <location>
        <begin position="35"/>
        <end position="94"/>
    </location>
</feature>
<dbReference type="PRINTS" id="PR00455">
    <property type="entry name" value="HTHTETR"/>
</dbReference>
<dbReference type="InterPro" id="IPR009057">
    <property type="entry name" value="Homeodomain-like_sf"/>
</dbReference>
<keyword evidence="8" id="KW-1185">Reference proteome</keyword>
<dbReference type="InterPro" id="IPR050109">
    <property type="entry name" value="HTH-type_TetR-like_transc_reg"/>
</dbReference>
<feature type="DNA-binding region" description="H-T-H motif" evidence="4">
    <location>
        <begin position="57"/>
        <end position="76"/>
    </location>
</feature>
<dbReference type="PANTHER" id="PTHR30055:SF226">
    <property type="entry name" value="HTH-TYPE TRANSCRIPTIONAL REGULATOR PKSA"/>
    <property type="match status" value="1"/>
</dbReference>
<evidence type="ECO:0000313" key="7">
    <source>
        <dbReference type="EMBL" id="MEJ2890157.1"/>
    </source>
</evidence>
<dbReference type="Proteomes" id="UP001370100">
    <property type="component" value="Unassembled WGS sequence"/>
</dbReference>
<keyword evidence="3" id="KW-0804">Transcription</keyword>
<reference evidence="7 8" key="1">
    <citation type="submission" date="2024-03" db="EMBL/GenBank/DDBJ databases">
        <title>Actinomycetospora sp. OC33-EN06, a novel actinomycete isolated from wild orchid (Aerides multiflora).</title>
        <authorList>
            <person name="Suriyachadkun C."/>
        </authorList>
    </citation>
    <scope>NUCLEOTIDE SEQUENCE [LARGE SCALE GENOMIC DNA]</scope>
    <source>
        <strain evidence="7 8">OC33-EN06</strain>
    </source>
</reference>
<evidence type="ECO:0000313" key="8">
    <source>
        <dbReference type="Proteomes" id="UP001370100"/>
    </source>
</evidence>
<gene>
    <name evidence="7" type="ORF">WCD41_27100</name>
</gene>
<comment type="caution">
    <text evidence="7">The sequence shown here is derived from an EMBL/GenBank/DDBJ whole genome shotgun (WGS) entry which is preliminary data.</text>
</comment>
<proteinExistence type="predicted"/>
<dbReference type="InterPro" id="IPR036271">
    <property type="entry name" value="Tet_transcr_reg_TetR-rel_C_sf"/>
</dbReference>
<dbReference type="SUPFAM" id="SSF46689">
    <property type="entry name" value="Homeodomain-like"/>
    <property type="match status" value="1"/>
</dbReference>
<feature type="compositionally biased region" description="Basic and acidic residues" evidence="5">
    <location>
        <begin position="1"/>
        <end position="10"/>
    </location>
</feature>
<evidence type="ECO:0000256" key="5">
    <source>
        <dbReference type="SAM" id="MobiDB-lite"/>
    </source>
</evidence>
<dbReference type="SUPFAM" id="SSF48498">
    <property type="entry name" value="Tetracyclin repressor-like, C-terminal domain"/>
    <property type="match status" value="1"/>
</dbReference>
<accession>A0ABU8NCN9</accession>
<name>A0ABU8NCN9_9PSEU</name>
<evidence type="ECO:0000256" key="4">
    <source>
        <dbReference type="PROSITE-ProRule" id="PRU00335"/>
    </source>
</evidence>
<dbReference type="InterPro" id="IPR001647">
    <property type="entry name" value="HTH_TetR"/>
</dbReference>
<dbReference type="Pfam" id="PF21943">
    <property type="entry name" value="TetR_C_46"/>
    <property type="match status" value="1"/>
</dbReference>
<dbReference type="EMBL" id="JBBEGL010000010">
    <property type="protein sequence ID" value="MEJ2890157.1"/>
    <property type="molecule type" value="Genomic_DNA"/>
</dbReference>